<dbReference type="SUPFAM" id="SSF52540">
    <property type="entry name" value="P-loop containing nucleoside triphosphate hydrolases"/>
    <property type="match status" value="1"/>
</dbReference>
<dbReference type="Pfam" id="PF00005">
    <property type="entry name" value="ABC_tran"/>
    <property type="match status" value="1"/>
</dbReference>
<dbReference type="Proteomes" id="UP000242084">
    <property type="component" value="Chromosome 1"/>
</dbReference>
<dbReference type="PROSITE" id="PS50893">
    <property type="entry name" value="ABC_TRANSPORTER_2"/>
    <property type="match status" value="1"/>
</dbReference>
<evidence type="ECO:0000313" key="6">
    <source>
        <dbReference type="EMBL" id="SNV58628.1"/>
    </source>
</evidence>
<name>A0A239YK87_9STAP</name>
<dbReference type="GO" id="GO:0016887">
    <property type="term" value="F:ATP hydrolysis activity"/>
    <property type="evidence" value="ECO:0007669"/>
    <property type="project" value="InterPro"/>
</dbReference>
<keyword evidence="3" id="KW-0547">Nucleotide-binding</keyword>
<protein>
    <submittedName>
        <fullName evidence="6">ABC transporter ATP-binding protein</fullName>
    </submittedName>
</protein>
<dbReference type="InterPro" id="IPR050763">
    <property type="entry name" value="ABC_transporter_ATP-binding"/>
</dbReference>
<keyword evidence="4 6" id="KW-0067">ATP-binding</keyword>
<dbReference type="InterPro" id="IPR003593">
    <property type="entry name" value="AAA+_ATPase"/>
</dbReference>
<gene>
    <name evidence="6" type="primary">ybhF_1</name>
    <name evidence="6" type="ORF">SAMEA4384403_00475</name>
</gene>
<dbReference type="KEGG" id="sste:SAMEA4384403_0475"/>
<comment type="similarity">
    <text evidence="1">Belongs to the ABC transporter superfamily.</text>
</comment>
<organism evidence="6 7">
    <name type="scientific">Mammaliicoccus stepanovicii</name>
    <dbReference type="NCBI Taxonomy" id="643214"/>
    <lineage>
        <taxon>Bacteria</taxon>
        <taxon>Bacillati</taxon>
        <taxon>Bacillota</taxon>
        <taxon>Bacilli</taxon>
        <taxon>Bacillales</taxon>
        <taxon>Staphylococcaceae</taxon>
        <taxon>Mammaliicoccus</taxon>
    </lineage>
</organism>
<sequence>MIEVEKLNKQYKENVIFNNFNIKFKDKSLTVLLGENGAGKSTLLRMITALEKPNSGKIYYFGKILTKRQVREEIGYIPQEIALFEHMTVNENINFFKALYKKTIPTKLIDSYCEKLNLSERTSKVSSLSGGTKRKVNLLIGLLGDPSILILDEPTVGIDLKSRYDIHQLLNALKETRLIILTTHHLDEVESLADEIKLIGSDPFYRNILEEKGWSFEDSLRNNGNLD</sequence>
<dbReference type="RefSeq" id="WP_095086202.1">
    <property type="nucleotide sequence ID" value="NZ_BMDM01000003.1"/>
</dbReference>
<evidence type="ECO:0000256" key="1">
    <source>
        <dbReference type="ARBA" id="ARBA00005417"/>
    </source>
</evidence>
<dbReference type="PANTHER" id="PTHR42711">
    <property type="entry name" value="ABC TRANSPORTER ATP-BINDING PROTEIN"/>
    <property type="match status" value="1"/>
</dbReference>
<dbReference type="AlphaFoldDB" id="A0A239YK87"/>
<evidence type="ECO:0000313" key="7">
    <source>
        <dbReference type="Proteomes" id="UP000242084"/>
    </source>
</evidence>
<evidence type="ECO:0000256" key="4">
    <source>
        <dbReference type="ARBA" id="ARBA00022840"/>
    </source>
</evidence>
<keyword evidence="7" id="KW-1185">Reference proteome</keyword>
<dbReference type="EMBL" id="LT906462">
    <property type="protein sequence ID" value="SNV58628.1"/>
    <property type="molecule type" value="Genomic_DNA"/>
</dbReference>
<evidence type="ECO:0000256" key="2">
    <source>
        <dbReference type="ARBA" id="ARBA00022448"/>
    </source>
</evidence>
<dbReference type="SMART" id="SM00382">
    <property type="entry name" value="AAA"/>
    <property type="match status" value="1"/>
</dbReference>
<proteinExistence type="inferred from homology"/>
<dbReference type="InterPro" id="IPR027417">
    <property type="entry name" value="P-loop_NTPase"/>
</dbReference>
<accession>A0A239YK87</accession>
<dbReference type="Gene3D" id="3.40.50.300">
    <property type="entry name" value="P-loop containing nucleotide triphosphate hydrolases"/>
    <property type="match status" value="1"/>
</dbReference>
<keyword evidence="2" id="KW-0813">Transport</keyword>
<dbReference type="PANTHER" id="PTHR42711:SF5">
    <property type="entry name" value="ABC TRANSPORTER ATP-BINDING PROTEIN NATA"/>
    <property type="match status" value="1"/>
</dbReference>
<evidence type="ECO:0000256" key="3">
    <source>
        <dbReference type="ARBA" id="ARBA00022741"/>
    </source>
</evidence>
<feature type="domain" description="ABC transporter" evidence="5">
    <location>
        <begin position="2"/>
        <end position="226"/>
    </location>
</feature>
<dbReference type="InterPro" id="IPR003439">
    <property type="entry name" value="ABC_transporter-like_ATP-bd"/>
</dbReference>
<evidence type="ECO:0000259" key="5">
    <source>
        <dbReference type="PROSITE" id="PS50893"/>
    </source>
</evidence>
<dbReference type="OrthoDB" id="9804819at2"/>
<dbReference type="GO" id="GO:0005524">
    <property type="term" value="F:ATP binding"/>
    <property type="evidence" value="ECO:0007669"/>
    <property type="project" value="UniProtKB-KW"/>
</dbReference>
<reference evidence="6 7" key="1">
    <citation type="submission" date="2017-06" db="EMBL/GenBank/DDBJ databases">
        <authorList>
            <consortium name="Pathogen Informatics"/>
        </authorList>
    </citation>
    <scope>NUCLEOTIDE SEQUENCE [LARGE SCALE GENOMIC DNA]</scope>
    <source>
        <strain evidence="6 7">NCTC13839</strain>
    </source>
</reference>